<protein>
    <submittedName>
        <fullName evidence="1">Uncharacterized protein</fullName>
    </submittedName>
</protein>
<reference evidence="1 2" key="1">
    <citation type="journal article" date="2018" name="Proc. R. Soc. B">
        <title>A non-coding region near Follistatin controls head colour polymorphism in the Gouldian finch.</title>
        <authorList>
            <person name="Toomey M.B."/>
            <person name="Marques C.I."/>
            <person name="Andrade P."/>
            <person name="Araujo P.M."/>
            <person name="Sabatino S."/>
            <person name="Gazda M.A."/>
            <person name="Afonso S."/>
            <person name="Lopes R.J."/>
            <person name="Corbo J.C."/>
            <person name="Carneiro M."/>
        </authorList>
    </citation>
    <scope>NUCLEOTIDE SEQUENCE [LARGE SCALE GENOMIC DNA]</scope>
    <source>
        <strain evidence="1">Red01</strain>
        <tissue evidence="1">Muscle</tissue>
    </source>
</reference>
<name>A0A3L8SZE9_CHLGU</name>
<evidence type="ECO:0000313" key="2">
    <source>
        <dbReference type="Proteomes" id="UP000276834"/>
    </source>
</evidence>
<gene>
    <name evidence="1" type="ORF">DV515_00000755</name>
</gene>
<sequence>MYWSELVCYYEGLHDLQPACLPAFHEADLQQYLLTAEPLLPAATSSGQHLLLIRVLLMSLVGEWQVCSACDSPQWHTGSVGMEPSRPFGLSAEQLRANVPHTQHIKRRHKRPIFHVTEVVA</sequence>
<dbReference type="EMBL" id="QUSF01000002">
    <property type="protein sequence ID" value="RLW12336.1"/>
    <property type="molecule type" value="Genomic_DNA"/>
</dbReference>
<proteinExistence type="predicted"/>
<accession>A0A3L8SZE9</accession>
<comment type="caution">
    <text evidence="1">The sequence shown here is derived from an EMBL/GenBank/DDBJ whole genome shotgun (WGS) entry which is preliminary data.</text>
</comment>
<keyword evidence="2" id="KW-1185">Reference proteome</keyword>
<evidence type="ECO:0000313" key="1">
    <source>
        <dbReference type="EMBL" id="RLW12336.1"/>
    </source>
</evidence>
<dbReference type="Proteomes" id="UP000276834">
    <property type="component" value="Unassembled WGS sequence"/>
</dbReference>
<organism evidence="1 2">
    <name type="scientific">Chloebia gouldiae</name>
    <name type="common">Gouldian finch</name>
    <name type="synonym">Erythrura gouldiae</name>
    <dbReference type="NCBI Taxonomy" id="44316"/>
    <lineage>
        <taxon>Eukaryota</taxon>
        <taxon>Metazoa</taxon>
        <taxon>Chordata</taxon>
        <taxon>Craniata</taxon>
        <taxon>Vertebrata</taxon>
        <taxon>Euteleostomi</taxon>
        <taxon>Archelosauria</taxon>
        <taxon>Archosauria</taxon>
        <taxon>Dinosauria</taxon>
        <taxon>Saurischia</taxon>
        <taxon>Theropoda</taxon>
        <taxon>Coelurosauria</taxon>
        <taxon>Aves</taxon>
        <taxon>Neognathae</taxon>
        <taxon>Neoaves</taxon>
        <taxon>Telluraves</taxon>
        <taxon>Australaves</taxon>
        <taxon>Passeriformes</taxon>
        <taxon>Passeroidea</taxon>
        <taxon>Passeridae</taxon>
        <taxon>Chloebia</taxon>
    </lineage>
</organism>
<dbReference type="AlphaFoldDB" id="A0A3L8SZE9"/>